<evidence type="ECO:0000313" key="2">
    <source>
        <dbReference type="Proteomes" id="UP000032232"/>
    </source>
</evidence>
<proteinExistence type="predicted"/>
<sequence>MTHHDELTIEMQARALRAQVFRDMILRLVARLRGAELPQPDTRTA</sequence>
<protein>
    <submittedName>
        <fullName evidence="1">Uncharacterized protein</fullName>
    </submittedName>
</protein>
<dbReference type="AlphaFoldDB" id="A0A0D1EC15"/>
<keyword evidence="2" id="KW-1185">Reference proteome</keyword>
<dbReference type="STRING" id="935700.jaqu_37140"/>
<evidence type="ECO:0000313" key="1">
    <source>
        <dbReference type="EMBL" id="KIT14426.1"/>
    </source>
</evidence>
<dbReference type="InterPro" id="IPR058227">
    <property type="entry name" value="RSP_7527-like"/>
</dbReference>
<name>A0A0D1EC15_9RHOB</name>
<dbReference type="PATRIC" id="fig|935700.4.peg.3829"/>
<comment type="caution">
    <text evidence="1">The sequence shown here is derived from an EMBL/GenBank/DDBJ whole genome shotgun (WGS) entry which is preliminary data.</text>
</comment>
<accession>A0A0D1EC15</accession>
<dbReference type="RefSeq" id="WP_161793904.1">
    <property type="nucleotide sequence ID" value="NZ_FZPF01000010.1"/>
</dbReference>
<reference evidence="1 2" key="1">
    <citation type="submission" date="2015-02" db="EMBL/GenBank/DDBJ databases">
        <title>Genome Sequence of Jannaschia aquimarina DSM28248, a member of the Roseobacter clade.</title>
        <authorList>
            <person name="Voget S."/>
            <person name="Daniel R."/>
        </authorList>
    </citation>
    <scope>NUCLEOTIDE SEQUENCE [LARGE SCALE GENOMIC DNA]</scope>
    <source>
        <strain evidence="1 2">GSW-M26</strain>
    </source>
</reference>
<dbReference type="NCBIfam" id="NF046098">
    <property type="entry name" value="RSP_7527_fam"/>
    <property type="match status" value="1"/>
</dbReference>
<organism evidence="1 2">
    <name type="scientific">Jannaschia aquimarina</name>
    <dbReference type="NCBI Taxonomy" id="935700"/>
    <lineage>
        <taxon>Bacteria</taxon>
        <taxon>Pseudomonadati</taxon>
        <taxon>Pseudomonadota</taxon>
        <taxon>Alphaproteobacteria</taxon>
        <taxon>Rhodobacterales</taxon>
        <taxon>Roseobacteraceae</taxon>
        <taxon>Jannaschia</taxon>
    </lineage>
</organism>
<gene>
    <name evidence="1" type="ORF">jaqu_37140</name>
</gene>
<dbReference type="EMBL" id="JYFE01000074">
    <property type="protein sequence ID" value="KIT14426.1"/>
    <property type="molecule type" value="Genomic_DNA"/>
</dbReference>
<dbReference type="Proteomes" id="UP000032232">
    <property type="component" value="Unassembled WGS sequence"/>
</dbReference>